<evidence type="ECO:0000259" key="2">
    <source>
        <dbReference type="PROSITE" id="PS50234"/>
    </source>
</evidence>
<feature type="region of interest" description="Disordered" evidence="1">
    <location>
        <begin position="232"/>
        <end position="288"/>
    </location>
</feature>
<feature type="region of interest" description="Disordered" evidence="1">
    <location>
        <begin position="327"/>
        <end position="350"/>
    </location>
</feature>
<dbReference type="SUPFAM" id="SSF53300">
    <property type="entry name" value="vWA-like"/>
    <property type="match status" value="1"/>
</dbReference>
<protein>
    <submittedName>
        <fullName evidence="3">VWA domain-containing protein</fullName>
    </submittedName>
</protein>
<evidence type="ECO:0000313" key="4">
    <source>
        <dbReference type="Proteomes" id="UP001645859"/>
    </source>
</evidence>
<dbReference type="CDD" id="cd00198">
    <property type="entry name" value="vWFA"/>
    <property type="match status" value="1"/>
</dbReference>
<dbReference type="InterPro" id="IPR036465">
    <property type="entry name" value="vWFA_dom_sf"/>
</dbReference>
<dbReference type="Gene3D" id="3.40.50.410">
    <property type="entry name" value="von Willebrand factor, type A domain"/>
    <property type="match status" value="1"/>
</dbReference>
<dbReference type="RefSeq" id="WP_202344720.1">
    <property type="nucleotide sequence ID" value="NZ_BAAAPI010000006.1"/>
</dbReference>
<dbReference type="Pfam" id="PF00092">
    <property type="entry name" value="VWA"/>
    <property type="match status" value="1"/>
</dbReference>
<dbReference type="SMART" id="SM00327">
    <property type="entry name" value="VWA"/>
    <property type="match status" value="1"/>
</dbReference>
<accession>A0ABS1SFY7</accession>
<evidence type="ECO:0000256" key="1">
    <source>
        <dbReference type="SAM" id="MobiDB-lite"/>
    </source>
</evidence>
<gene>
    <name evidence="3" type="ORF">D3230_09190</name>
</gene>
<evidence type="ECO:0000313" key="3">
    <source>
        <dbReference type="EMBL" id="MBL3679459.1"/>
    </source>
</evidence>
<sequence length="632" mass="65810">MDTSEREVRRRGELRARLTAAGAILGVPVEVTDDETWELVDGALRIGLGWYGARGHGDAEAIALALLHLWEGPRGELVEATRARRVRSIAAQRPETVPLLRAVVRLQSAAELVAAFPGLRGPLEVAMARELPSELRSLPRHLQWVTELLRRGGAAGVGASGPAVDVDPAVAAELAALVALGHGGFDPLRRVLAPDPRRTALQRTERALALLLPSYDALRALDAADRGLDAAGEGSAESADAGAALDSGAGSAGADASPGDAPEQSDAPDAASADEQEHARPGEGSDSAEGADLFAAEHAGFVETMLSTPMPASGALLDGIVEQGLEARAEGESSDREPAGSGGGDARGGSTALAAYRERAAALAPAIEAMREVWARVITERIARRPALSRRAEPEGEELATDALPAAIAEVLAGVARPRAYRRRVSRPRPTRRAGHTDYVFLIDRSASMQGRIAAAASDAMLVLLEALSGVERDVQHAERALGSSLELDVRTALLVFDAEVEIVKPLSSGLDDGVRRRLDAAIRAPQGSTNDGAALRAAAAQWGGTGGGAGAGGGDGQERKRIVFLISDGGSNDPVAAARELRALRNLGVRVVGCGFGSDEMTNRYAPDGRRIDDPARLAETLSAVIVDELP</sequence>
<proteinExistence type="predicted"/>
<dbReference type="EMBL" id="QYAC01000004">
    <property type="protein sequence ID" value="MBL3679459.1"/>
    <property type="molecule type" value="Genomic_DNA"/>
</dbReference>
<dbReference type="PROSITE" id="PS50234">
    <property type="entry name" value="VWFA"/>
    <property type="match status" value="1"/>
</dbReference>
<organism evidence="3 4">
    <name type="scientific">Leucobacter chromiireducens subsp. solipictus</name>
    <dbReference type="NCBI Taxonomy" id="398235"/>
    <lineage>
        <taxon>Bacteria</taxon>
        <taxon>Bacillati</taxon>
        <taxon>Actinomycetota</taxon>
        <taxon>Actinomycetes</taxon>
        <taxon>Micrococcales</taxon>
        <taxon>Microbacteriaceae</taxon>
        <taxon>Leucobacter</taxon>
    </lineage>
</organism>
<feature type="compositionally biased region" description="Low complexity" evidence="1">
    <location>
        <begin position="232"/>
        <end position="262"/>
    </location>
</feature>
<dbReference type="InterPro" id="IPR002035">
    <property type="entry name" value="VWF_A"/>
</dbReference>
<dbReference type="Proteomes" id="UP001645859">
    <property type="component" value="Unassembled WGS sequence"/>
</dbReference>
<feature type="domain" description="VWFA" evidence="2">
    <location>
        <begin position="438"/>
        <end position="631"/>
    </location>
</feature>
<feature type="compositionally biased region" description="Basic and acidic residues" evidence="1">
    <location>
        <begin position="327"/>
        <end position="338"/>
    </location>
</feature>
<keyword evidence="4" id="KW-1185">Reference proteome</keyword>
<reference evidence="3 4" key="1">
    <citation type="submission" date="2018-09" db="EMBL/GenBank/DDBJ databases">
        <title>Comparative genomics of Leucobacter spp.</title>
        <authorList>
            <person name="Reis A.C."/>
            <person name="Kolvenbach B.A."/>
            <person name="Corvini P.F.X."/>
            <person name="Nunes O.C."/>
        </authorList>
    </citation>
    <scope>NUCLEOTIDE SEQUENCE [LARGE SCALE GENOMIC DNA]</scope>
    <source>
        <strain evidence="3 4">TAN 31504</strain>
    </source>
</reference>
<comment type="caution">
    <text evidence="3">The sequence shown here is derived from an EMBL/GenBank/DDBJ whole genome shotgun (WGS) entry which is preliminary data.</text>
</comment>
<name>A0ABS1SFY7_9MICO</name>